<dbReference type="SUPFAM" id="SSF56300">
    <property type="entry name" value="Metallo-dependent phosphatases"/>
    <property type="match status" value="1"/>
</dbReference>
<name>A0A0G3WL46_9BACT</name>
<comment type="similarity">
    <text evidence="1 2">Belongs to the metallophosphoesterase superfamily. YfcE family.</text>
</comment>
<dbReference type="Gene3D" id="3.60.21.10">
    <property type="match status" value="1"/>
</dbReference>
<dbReference type="OrthoDB" id="9800565at2"/>
<dbReference type="NCBIfam" id="TIGR00040">
    <property type="entry name" value="yfcE"/>
    <property type="match status" value="1"/>
</dbReference>
<keyword evidence="2" id="KW-0479">Metal-binding</keyword>
<evidence type="ECO:0000256" key="1">
    <source>
        <dbReference type="ARBA" id="ARBA00008950"/>
    </source>
</evidence>
<dbReference type="PANTHER" id="PTHR43165">
    <property type="entry name" value="METALLOPHOSPHOESTERASE"/>
    <property type="match status" value="1"/>
</dbReference>
<dbReference type="Proteomes" id="UP000035337">
    <property type="component" value="Chromosome"/>
</dbReference>
<dbReference type="RefSeq" id="WP_052570776.1">
    <property type="nucleotide sequence ID" value="NZ_CP009498.1"/>
</dbReference>
<organism evidence="4 5">
    <name type="scientific">Endomicrobium proavitum</name>
    <dbReference type="NCBI Taxonomy" id="1408281"/>
    <lineage>
        <taxon>Bacteria</taxon>
        <taxon>Pseudomonadati</taxon>
        <taxon>Elusimicrobiota</taxon>
        <taxon>Endomicrobiia</taxon>
        <taxon>Endomicrobiales</taxon>
        <taxon>Endomicrobiaceae</taxon>
        <taxon>Endomicrobium</taxon>
    </lineage>
</organism>
<accession>A0A0G3WL46</accession>
<proteinExistence type="inferred from homology"/>
<feature type="domain" description="Calcineurin-like phosphoesterase" evidence="3">
    <location>
        <begin position="29"/>
        <end position="177"/>
    </location>
</feature>
<dbReference type="InterPro" id="IPR041802">
    <property type="entry name" value="MPP_YfcE"/>
</dbReference>
<sequence>MFSNGKNLTTIASLNSQIFRLPNLPINNMLIGILSDTHDSLVCIKQAIEFFNLRNVNLVLHCGDIFSPSAAQEFAKLNCGFKAVFGNNDFERAALENIISSFGIIKPEPFEFTIENKKFVMSHRPLLHVSKEYNYIFYGHTHKPKIEKSEETLFLNPGEACGSRYGRKTVALLNASNNIAEIFDLDSFL</sequence>
<evidence type="ECO:0000313" key="4">
    <source>
        <dbReference type="EMBL" id="AKL98224.1"/>
    </source>
</evidence>
<dbReference type="EMBL" id="CP009498">
    <property type="protein sequence ID" value="AKL98224.1"/>
    <property type="molecule type" value="Genomic_DNA"/>
</dbReference>
<dbReference type="GO" id="GO:0046872">
    <property type="term" value="F:metal ion binding"/>
    <property type="evidence" value="ECO:0007669"/>
    <property type="project" value="UniProtKB-KW"/>
</dbReference>
<dbReference type="KEGG" id="epo:Epro_0845"/>
<dbReference type="EC" id="3.1.4.-" evidence="2"/>
<dbReference type="InterPro" id="IPR053193">
    <property type="entry name" value="MetalloPDE_YfcE-like"/>
</dbReference>
<evidence type="ECO:0000259" key="3">
    <source>
        <dbReference type="Pfam" id="PF12850"/>
    </source>
</evidence>
<reference evidence="4 5" key="1">
    <citation type="submission" date="2014-09" db="EMBL/GenBank/DDBJ databases">
        <title>Complete genome sequence of Endomicrobium proavitum.</title>
        <authorList>
            <person name="Zheng H."/>
        </authorList>
    </citation>
    <scope>NUCLEOTIDE SEQUENCE [LARGE SCALE GENOMIC DNA]</scope>
    <source>
        <strain evidence="4 5">Rsa215</strain>
    </source>
</reference>
<dbReference type="AlphaFoldDB" id="A0A0G3WL46"/>
<gene>
    <name evidence="4" type="ORF">Epro_0845</name>
</gene>
<dbReference type="InterPro" id="IPR029052">
    <property type="entry name" value="Metallo-depent_PP-like"/>
</dbReference>
<protein>
    <recommendedName>
        <fullName evidence="2">Phosphoesterase</fullName>
        <ecNumber evidence="2">3.1.4.-</ecNumber>
    </recommendedName>
</protein>
<dbReference type="STRING" id="1408281.Epro_0845"/>
<keyword evidence="5" id="KW-1185">Reference proteome</keyword>
<dbReference type="Pfam" id="PF12850">
    <property type="entry name" value="Metallophos_2"/>
    <property type="match status" value="1"/>
</dbReference>
<dbReference type="InterPro" id="IPR024654">
    <property type="entry name" value="Calcineurin-like_PHP_lpxH"/>
</dbReference>
<dbReference type="PANTHER" id="PTHR43165:SF1">
    <property type="entry name" value="PHOSPHODIESTERASE MJ0936"/>
    <property type="match status" value="1"/>
</dbReference>
<dbReference type="InterPro" id="IPR000979">
    <property type="entry name" value="Phosphodiesterase_MJ0936/Vps29"/>
</dbReference>
<evidence type="ECO:0000256" key="2">
    <source>
        <dbReference type="RuleBase" id="RU362039"/>
    </source>
</evidence>
<dbReference type="CDD" id="cd00841">
    <property type="entry name" value="MPP_YfcE"/>
    <property type="match status" value="1"/>
</dbReference>
<dbReference type="GO" id="GO:0016787">
    <property type="term" value="F:hydrolase activity"/>
    <property type="evidence" value="ECO:0007669"/>
    <property type="project" value="UniProtKB-UniRule"/>
</dbReference>
<comment type="cofactor">
    <cofactor evidence="2">
        <name>a divalent metal cation</name>
        <dbReference type="ChEBI" id="CHEBI:60240"/>
    </cofactor>
</comment>
<evidence type="ECO:0000313" key="5">
    <source>
        <dbReference type="Proteomes" id="UP000035337"/>
    </source>
</evidence>